<keyword evidence="3" id="KW-1185">Reference proteome</keyword>
<comment type="caution">
    <text evidence="2">The sequence shown here is derived from an EMBL/GenBank/DDBJ whole genome shotgun (WGS) entry which is preliminary data.</text>
</comment>
<reference evidence="2 3" key="1">
    <citation type="submission" date="2019-09" db="EMBL/GenBank/DDBJ databases">
        <title>Genomes of Cryomorphaceae.</title>
        <authorList>
            <person name="Bowman J.P."/>
        </authorList>
    </citation>
    <scope>NUCLEOTIDE SEQUENCE [LARGE SCALE GENOMIC DNA]</scope>
    <source>
        <strain evidence="2 3">KCTC 52047</strain>
    </source>
</reference>
<gene>
    <name evidence="2" type="ORF">F3059_00780</name>
</gene>
<proteinExistence type="predicted"/>
<protein>
    <submittedName>
        <fullName evidence="2">Type II toxin-antitoxin system RelE/ParE family toxin</fullName>
    </submittedName>
</protein>
<dbReference type="InterPro" id="IPR035093">
    <property type="entry name" value="RelE/ParE_toxin_dom_sf"/>
</dbReference>
<name>A0A6N6MEA3_9FLAO</name>
<dbReference type="RefSeq" id="WP_151166023.1">
    <property type="nucleotide sequence ID" value="NZ_WACR01000001.1"/>
</dbReference>
<evidence type="ECO:0000256" key="1">
    <source>
        <dbReference type="ARBA" id="ARBA00022649"/>
    </source>
</evidence>
<dbReference type="AlphaFoldDB" id="A0A6N6MEA3"/>
<organism evidence="2 3">
    <name type="scientific">Salibacter halophilus</name>
    <dbReference type="NCBI Taxonomy" id="1803916"/>
    <lineage>
        <taxon>Bacteria</taxon>
        <taxon>Pseudomonadati</taxon>
        <taxon>Bacteroidota</taxon>
        <taxon>Flavobacteriia</taxon>
        <taxon>Flavobacteriales</taxon>
        <taxon>Salibacteraceae</taxon>
        <taxon>Salibacter</taxon>
    </lineage>
</organism>
<dbReference type="Gene3D" id="3.30.2310.20">
    <property type="entry name" value="RelE-like"/>
    <property type="match status" value="1"/>
</dbReference>
<sequence>MAKRKIVWSSRAQQEFTKVLAYYTEKNQSVAYSLKLTNTIEHITELLAVNPKMGLENQDNSSRTFIVDNYSIIYEASSEVLTVLSFWDDRQDSSGKLHKKKT</sequence>
<accession>A0A6N6MEA3</accession>
<evidence type="ECO:0000313" key="3">
    <source>
        <dbReference type="Proteomes" id="UP000435357"/>
    </source>
</evidence>
<keyword evidence="1" id="KW-1277">Toxin-antitoxin system</keyword>
<dbReference type="EMBL" id="WACR01000001">
    <property type="protein sequence ID" value="KAB1066035.1"/>
    <property type="molecule type" value="Genomic_DNA"/>
</dbReference>
<evidence type="ECO:0000313" key="2">
    <source>
        <dbReference type="EMBL" id="KAB1066035.1"/>
    </source>
</evidence>
<dbReference type="InterPro" id="IPR007712">
    <property type="entry name" value="RelE/ParE_toxin"/>
</dbReference>
<dbReference type="Pfam" id="PF05016">
    <property type="entry name" value="ParE_toxin"/>
    <property type="match status" value="1"/>
</dbReference>
<dbReference type="Proteomes" id="UP000435357">
    <property type="component" value="Unassembled WGS sequence"/>
</dbReference>
<dbReference type="OrthoDB" id="1098070at2"/>